<evidence type="ECO:0000313" key="2">
    <source>
        <dbReference type="EMBL" id="MFC0393025.1"/>
    </source>
</evidence>
<accession>A0ABV6JDS8</accession>
<gene>
    <name evidence="2" type="ORF">ACFFJ8_16790</name>
</gene>
<comment type="caution">
    <text evidence="2">The sequence shown here is derived from an EMBL/GenBank/DDBJ whole genome shotgun (WGS) entry which is preliminary data.</text>
</comment>
<dbReference type="InterPro" id="IPR016181">
    <property type="entry name" value="Acyl_CoA_acyltransferase"/>
</dbReference>
<evidence type="ECO:0000313" key="3">
    <source>
        <dbReference type="Proteomes" id="UP001589818"/>
    </source>
</evidence>
<proteinExistence type="predicted"/>
<dbReference type="RefSeq" id="WP_204818983.1">
    <property type="nucleotide sequence ID" value="NZ_JANHOF010000016.1"/>
</dbReference>
<reference evidence="2 3" key="1">
    <citation type="submission" date="2024-09" db="EMBL/GenBank/DDBJ databases">
        <authorList>
            <person name="Sun Q."/>
            <person name="Mori K."/>
        </authorList>
    </citation>
    <scope>NUCLEOTIDE SEQUENCE [LARGE SCALE GENOMIC DNA]</scope>
    <source>
        <strain evidence="2 3">CCM 4839</strain>
    </source>
</reference>
<organism evidence="2 3">
    <name type="scientific">Paenibacillus mendelii</name>
    <dbReference type="NCBI Taxonomy" id="206163"/>
    <lineage>
        <taxon>Bacteria</taxon>
        <taxon>Bacillati</taxon>
        <taxon>Bacillota</taxon>
        <taxon>Bacilli</taxon>
        <taxon>Bacillales</taxon>
        <taxon>Paenibacillaceae</taxon>
        <taxon>Paenibacillus</taxon>
    </lineage>
</organism>
<sequence>MKRINEGGRALSILSKQLAQRIEQSEIDYMMDRMMAIRERQGNPEHVQLRSFGGAAAIASKGMPWPQFNTVKGFGLDELLLLPEILAFYAECGCRPQFEITPAKATPELLKLLSEQGFMPGGFQASFYAVPEAASMNLPAHIRIRRLERDEMTTYARIHCLGFGMNESGIEPIAANNAVLQGRPGWHFYMGLADEIPAAAGVMYVENGTASLTFAATLPEYRSRGLQYALVRRRMQEAAMNGCQLVVSQAAYLSPSHRNMERAGMKLAYTRMNMVLR</sequence>
<dbReference type="EMBL" id="JBHLVF010000028">
    <property type="protein sequence ID" value="MFC0393025.1"/>
    <property type="molecule type" value="Genomic_DNA"/>
</dbReference>
<dbReference type="InterPro" id="IPR000182">
    <property type="entry name" value="GNAT_dom"/>
</dbReference>
<dbReference type="SUPFAM" id="SSF55729">
    <property type="entry name" value="Acyl-CoA N-acyltransferases (Nat)"/>
    <property type="match status" value="1"/>
</dbReference>
<dbReference type="PROSITE" id="PS51186">
    <property type="entry name" value="GNAT"/>
    <property type="match status" value="1"/>
</dbReference>
<feature type="domain" description="N-acetyltransferase" evidence="1">
    <location>
        <begin position="142"/>
        <end position="277"/>
    </location>
</feature>
<name>A0ABV6JDS8_9BACL</name>
<keyword evidence="3" id="KW-1185">Reference proteome</keyword>
<dbReference type="Gene3D" id="3.40.630.30">
    <property type="match status" value="1"/>
</dbReference>
<protein>
    <submittedName>
        <fullName evidence="2">GNAT family N-acetyltransferase</fullName>
    </submittedName>
</protein>
<evidence type="ECO:0000259" key="1">
    <source>
        <dbReference type="PROSITE" id="PS51186"/>
    </source>
</evidence>
<dbReference type="Proteomes" id="UP001589818">
    <property type="component" value="Unassembled WGS sequence"/>
</dbReference>